<protein>
    <submittedName>
        <fullName evidence="6">Predicted protein</fullName>
    </submittedName>
</protein>
<evidence type="ECO:0000313" key="7">
    <source>
        <dbReference type="Proteomes" id="UP000008694"/>
    </source>
</evidence>
<dbReference type="EMBL" id="GL348717">
    <property type="protein sequence ID" value="EFH53518.1"/>
    <property type="molecule type" value="Genomic_DNA"/>
</dbReference>
<accession>D7LPE3</accession>
<evidence type="ECO:0000256" key="3">
    <source>
        <dbReference type="ARBA" id="ARBA00022741"/>
    </source>
</evidence>
<gene>
    <name evidence="6" type="ORF">ARALYDRAFT_664985</name>
</gene>
<sequence length="315" mass="35774">MEPKGVQDKRIKLYICIQLYTIIKITSMKTRINKSGVTKSSSSGCPLAIQNTGDITFWSLFFNGPQDLATRGINLILSEVQVHIYTWLENGDWVVITPNEHIFFVTHITLILLFQLMAEKIGLMQVGIATSKQAFQQQVNYERRKLIANNHTCAYVEYFPEEFYIAERKALVLLGFDAAQFIRTLLVSWQAGVGTLTLLKTAVPQQPTDDPFECAREFLPEEGIVIKTSDLPSNNIYGWKLVVLTAFHLRHKTVFLILGKRAVKRLSMKSGQGDNEFVNEVSWVEKLQHHNLVRLLGFYLRGRRTTSSSMSSSGI</sequence>
<organism evidence="7">
    <name type="scientific">Arabidopsis lyrata subsp. lyrata</name>
    <name type="common">Lyre-leaved rock-cress</name>
    <dbReference type="NCBI Taxonomy" id="81972"/>
    <lineage>
        <taxon>Eukaryota</taxon>
        <taxon>Viridiplantae</taxon>
        <taxon>Streptophyta</taxon>
        <taxon>Embryophyta</taxon>
        <taxon>Tracheophyta</taxon>
        <taxon>Spermatophyta</taxon>
        <taxon>Magnoliopsida</taxon>
        <taxon>eudicotyledons</taxon>
        <taxon>Gunneridae</taxon>
        <taxon>Pentapetalae</taxon>
        <taxon>rosids</taxon>
        <taxon>malvids</taxon>
        <taxon>Brassicales</taxon>
        <taxon>Brassicaceae</taxon>
        <taxon>Camelineae</taxon>
        <taxon>Arabidopsis</taxon>
    </lineage>
</organism>
<keyword evidence="7" id="KW-1185">Reference proteome</keyword>
<dbReference type="Gramene" id="Al_scaffold_0005_1020">
    <property type="protein sequence ID" value="Al_scaffold_0005_1020"/>
    <property type="gene ID" value="Al_scaffold_0005_1020"/>
</dbReference>
<evidence type="ECO:0000256" key="2">
    <source>
        <dbReference type="ARBA" id="ARBA00022679"/>
    </source>
</evidence>
<keyword evidence="1" id="KW-0723">Serine/threonine-protein kinase</keyword>
<dbReference type="AlphaFoldDB" id="D7LPE3"/>
<dbReference type="PANTHER" id="PTHR27002">
    <property type="entry name" value="RECEPTOR-LIKE SERINE/THREONINE-PROTEIN KINASE SD1-8"/>
    <property type="match status" value="1"/>
</dbReference>
<proteinExistence type="predicted"/>
<evidence type="ECO:0000256" key="4">
    <source>
        <dbReference type="ARBA" id="ARBA00022777"/>
    </source>
</evidence>
<keyword evidence="2" id="KW-0808">Transferase</keyword>
<dbReference type="GO" id="GO:0005886">
    <property type="term" value="C:plasma membrane"/>
    <property type="evidence" value="ECO:0007669"/>
    <property type="project" value="TreeGrafter"/>
</dbReference>
<evidence type="ECO:0000256" key="1">
    <source>
        <dbReference type="ARBA" id="ARBA00022527"/>
    </source>
</evidence>
<keyword evidence="4" id="KW-0418">Kinase</keyword>
<name>D7LPE3_ARALL</name>
<dbReference type="GO" id="GO:0004674">
    <property type="term" value="F:protein serine/threonine kinase activity"/>
    <property type="evidence" value="ECO:0007669"/>
    <property type="project" value="UniProtKB-KW"/>
</dbReference>
<dbReference type="GO" id="GO:0005524">
    <property type="term" value="F:ATP binding"/>
    <property type="evidence" value="ECO:0007669"/>
    <property type="project" value="UniProtKB-KW"/>
</dbReference>
<dbReference type="HOGENOM" id="CLU_883820_0_0_1"/>
<dbReference type="SUPFAM" id="SSF56112">
    <property type="entry name" value="Protein kinase-like (PK-like)"/>
    <property type="match status" value="1"/>
</dbReference>
<dbReference type="Proteomes" id="UP000008694">
    <property type="component" value="Unassembled WGS sequence"/>
</dbReference>
<reference evidence="6" key="1">
    <citation type="submission" date="2009-11" db="EMBL/GenBank/DDBJ databases">
        <authorList>
            <consortium name="US DOE Joint Genome Institute (JGI-PGF)"/>
            <person name="Ottilar R."/>
            <person name="Schmutz J."/>
            <person name="Salamov A."/>
            <person name="Cheng J.F."/>
            <person name="Lucas S."/>
            <person name="Pitluck S."/>
            <person name="Gundlach H."/>
            <person name="Guo Y."/>
            <person name="Haberer G."/>
            <person name="Nasrallah J."/>
            <person name="Mayer K.F.X."/>
            <person name="van de Peer Y."/>
            <person name="Weigel D."/>
            <person name="Grigoriev I.V."/>
        </authorList>
    </citation>
    <scope>NUCLEOTIDE SEQUENCE</scope>
</reference>
<keyword evidence="3" id="KW-0547">Nucleotide-binding</keyword>
<keyword evidence="5" id="KW-0067">ATP-binding</keyword>
<dbReference type="Gene3D" id="3.30.200.20">
    <property type="entry name" value="Phosphorylase Kinase, domain 1"/>
    <property type="match status" value="1"/>
</dbReference>
<evidence type="ECO:0000313" key="6">
    <source>
        <dbReference type="EMBL" id="EFH53518.1"/>
    </source>
</evidence>
<dbReference type="PANTHER" id="PTHR27002:SF1104">
    <property type="entry name" value="CYSTEINE-RICH RECEPTOR-LIKE PROTEIN KINASE 27-RELATED"/>
    <property type="match status" value="1"/>
</dbReference>
<evidence type="ECO:0000256" key="5">
    <source>
        <dbReference type="ARBA" id="ARBA00022840"/>
    </source>
</evidence>
<dbReference type="InterPro" id="IPR011009">
    <property type="entry name" value="Kinase-like_dom_sf"/>
</dbReference>
<reference evidence="6" key="2">
    <citation type="submission" date="2010-06" db="EMBL/GenBank/DDBJ databases">
        <title>The basis of rapid genome size change in Arabidopsis.</title>
        <authorList>
            <consortium name="US DOE Joint Genome Institute (JGI-PGF)"/>
            <person name="Bakker E."/>
            <person name="Bergelson J."/>
            <person name="Cheng J.Fang."/>
            <person name="Clark R.M."/>
            <person name="Fawcett J."/>
            <person name="Gaut B."/>
            <person name="Grigoriev I."/>
            <person name="Gundlach H."/>
            <person name="Guo Y."/>
            <person name="Haberer G."/>
            <person name="Hollister J."/>
            <person name="Hu T.T."/>
            <person name="Mayer K.F.X."/>
            <person name="Nasrallah J."/>
            <person name="Nordborg M."/>
            <person name="Otillar R."/>
            <person name="Pattyn P."/>
            <person name="Schmutz J."/>
            <person name="Spannagl M."/>
            <person name="van de Peer Y."/>
            <person name="Wang X."/>
            <person name="Weigel D."/>
            <person name="Yang L."/>
        </authorList>
    </citation>
    <scope>NUCLEOTIDE SEQUENCE</scope>
</reference>